<sequence>METHGGKMRGLGQHDYRDANEDVYHETTRTPLSQILASPPISVQPQPIYPRASYRQIHVPTTYESDYSAPYHTQYSPDTFPGDNTYSGDLLSRGSSLIRQANDANPFRVRTEEERPRSRSPPYIPPVPGLLDPYAGLVPLHSNFRGSITPSPNRSVQPLISPESLERGRPLIRNEEHRIDLHQITESPLDLGEHKYPQDAQKSPLASRHTERAQERAGQAQKEENGLQCEFADPCRMEASPDGLHFRKVVSHVFGRNKAVTKIFPAKVWVHYCRKHYQRARYRADQWPFTQCDLLMESLHRMEEWNGVADFELTLRRREKIRVAEVADGKLAKKEATAKDKQAPRSTRPGRKHPTAIIAPTPDWLRQCAGDHLSFAEIRAIIERIRQYMSALRKREKEQQAEQIDQFKKATTNDEGQSTLVVRTHSKRHQAKSHPYKPRPAPSMVRFPDIEILPNFRPWVREAALRQRSATAPPVEKGANAKRDFRSRSSRPG</sequence>
<feature type="region of interest" description="Disordered" evidence="1">
    <location>
        <begin position="107"/>
        <end position="126"/>
    </location>
</feature>
<feature type="compositionally biased region" description="Basic and acidic residues" evidence="1">
    <location>
        <begin position="208"/>
        <end position="225"/>
    </location>
</feature>
<dbReference type="AlphaFoldDB" id="A0A9W9QET3"/>
<protein>
    <submittedName>
        <fullName evidence="2">Uncharacterized protein</fullName>
    </submittedName>
</protein>
<gene>
    <name evidence="2" type="ORF">N7452_007091</name>
</gene>
<organism evidence="2 3">
    <name type="scientific">Penicillium brevicompactum</name>
    <dbReference type="NCBI Taxonomy" id="5074"/>
    <lineage>
        <taxon>Eukaryota</taxon>
        <taxon>Fungi</taxon>
        <taxon>Dikarya</taxon>
        <taxon>Ascomycota</taxon>
        <taxon>Pezizomycotina</taxon>
        <taxon>Eurotiomycetes</taxon>
        <taxon>Eurotiomycetidae</taxon>
        <taxon>Eurotiales</taxon>
        <taxon>Aspergillaceae</taxon>
        <taxon>Penicillium</taxon>
    </lineage>
</organism>
<evidence type="ECO:0000256" key="1">
    <source>
        <dbReference type="SAM" id="MobiDB-lite"/>
    </source>
</evidence>
<feature type="region of interest" description="Disordered" evidence="1">
    <location>
        <begin position="333"/>
        <end position="357"/>
    </location>
</feature>
<proteinExistence type="predicted"/>
<feature type="region of interest" description="Disordered" evidence="1">
    <location>
        <begin position="466"/>
        <end position="493"/>
    </location>
</feature>
<comment type="caution">
    <text evidence="2">The sequence shown here is derived from an EMBL/GenBank/DDBJ whole genome shotgun (WGS) entry which is preliminary data.</text>
</comment>
<accession>A0A9W9QET3</accession>
<reference evidence="2" key="2">
    <citation type="journal article" date="2023" name="IMA Fungus">
        <title>Comparative genomic study of the Penicillium genus elucidates a diverse pangenome and 15 lateral gene transfer events.</title>
        <authorList>
            <person name="Petersen C."/>
            <person name="Sorensen T."/>
            <person name="Nielsen M.R."/>
            <person name="Sondergaard T.E."/>
            <person name="Sorensen J.L."/>
            <person name="Fitzpatrick D.A."/>
            <person name="Frisvad J.C."/>
            <person name="Nielsen K.L."/>
        </authorList>
    </citation>
    <scope>NUCLEOTIDE SEQUENCE</scope>
    <source>
        <strain evidence="2">IBT 35673</strain>
    </source>
</reference>
<evidence type="ECO:0000313" key="2">
    <source>
        <dbReference type="EMBL" id="KAJ5334688.1"/>
    </source>
</evidence>
<feature type="compositionally biased region" description="Basic and acidic residues" evidence="1">
    <location>
        <begin position="333"/>
        <end position="343"/>
    </location>
</feature>
<feature type="compositionally biased region" description="Basic residues" evidence="1">
    <location>
        <begin position="424"/>
        <end position="437"/>
    </location>
</feature>
<dbReference type="Proteomes" id="UP001147695">
    <property type="component" value="Unassembled WGS sequence"/>
</dbReference>
<feature type="region of interest" description="Disordered" evidence="1">
    <location>
        <begin position="423"/>
        <end position="442"/>
    </location>
</feature>
<name>A0A9W9QET3_PENBR</name>
<feature type="region of interest" description="Disordered" evidence="1">
    <location>
        <begin position="187"/>
        <end position="225"/>
    </location>
</feature>
<reference evidence="2" key="1">
    <citation type="submission" date="2022-12" db="EMBL/GenBank/DDBJ databases">
        <authorList>
            <person name="Petersen C."/>
        </authorList>
    </citation>
    <scope>NUCLEOTIDE SEQUENCE</scope>
    <source>
        <strain evidence="2">IBT 35673</strain>
    </source>
</reference>
<dbReference type="EMBL" id="JAPZBQ010000004">
    <property type="protein sequence ID" value="KAJ5334688.1"/>
    <property type="molecule type" value="Genomic_DNA"/>
</dbReference>
<evidence type="ECO:0000313" key="3">
    <source>
        <dbReference type="Proteomes" id="UP001147695"/>
    </source>
</evidence>